<accession>D9QN61</accession>
<dbReference type="InParanoid" id="D9QN61"/>
<dbReference type="Pfam" id="PF06044">
    <property type="entry name" value="DpnI"/>
    <property type="match status" value="1"/>
</dbReference>
<keyword evidence="2" id="KW-1185">Reference proteome</keyword>
<dbReference type="OrthoDB" id="1664032at2"/>
<dbReference type="STRING" id="633149.Bresu_0949"/>
<dbReference type="EMBL" id="CP002102">
    <property type="protein sequence ID" value="ADL00262.1"/>
    <property type="molecule type" value="Genomic_DNA"/>
</dbReference>
<evidence type="ECO:0000313" key="2">
    <source>
        <dbReference type="Proteomes" id="UP000002696"/>
    </source>
</evidence>
<sequence length="80" mass="8417">MAEDDAPWSNFGFAEEAAVFKGPTQNARVLSEGWVAANAFCPSCGATPLTAFAANSPVADFHCGVCAEEYELKATKGRTD</sequence>
<dbReference type="Proteomes" id="UP000002696">
    <property type="component" value="Chromosome"/>
</dbReference>
<dbReference type="SUPFAM" id="SSF144020">
    <property type="entry name" value="FdhE-like"/>
    <property type="match status" value="1"/>
</dbReference>
<organism evidence="1 2">
    <name type="scientific">Brevundimonas subvibrioides (strain ATCC 15264 / DSM 4735 / LMG 14903 / NBRC 16000 / CB 81)</name>
    <name type="common">Caulobacter subvibrioides</name>
    <dbReference type="NCBI Taxonomy" id="633149"/>
    <lineage>
        <taxon>Bacteria</taxon>
        <taxon>Pseudomonadati</taxon>
        <taxon>Pseudomonadota</taxon>
        <taxon>Alphaproteobacteria</taxon>
        <taxon>Caulobacterales</taxon>
        <taxon>Caulobacteraceae</taxon>
        <taxon>Brevundimonas</taxon>
    </lineage>
</organism>
<proteinExistence type="predicted"/>
<dbReference type="InterPro" id="IPR024064">
    <property type="entry name" value="FdhE-like_sf"/>
</dbReference>
<dbReference type="KEGG" id="bsb:Bresu_0949"/>
<protein>
    <submittedName>
        <fullName evidence="1">Dam-replacing family protein</fullName>
    </submittedName>
</protein>
<reference evidence="2" key="1">
    <citation type="journal article" date="2011" name="J. Bacteriol.">
        <title>Genome sequences of eight morphologically diverse alphaproteobacteria.</title>
        <authorList>
            <consortium name="US DOE Joint Genome Institute"/>
            <person name="Brown P.J."/>
            <person name="Kysela D.T."/>
            <person name="Buechlein A."/>
            <person name="Hemmerich C."/>
            <person name="Brun Y.V."/>
        </authorList>
    </citation>
    <scope>NUCLEOTIDE SEQUENCE [LARGE SCALE GENOMIC DNA]</scope>
    <source>
        <strain evidence="2">ATCC 15264 / DSM 4735 / LMG 14903 / NBRC 16000 / CB 81</strain>
    </source>
</reference>
<dbReference type="Gene3D" id="3.40.210.30">
    <property type="entry name" value="Dam replacing family, catalytic PD-(D/E)XK domain"/>
    <property type="match status" value="1"/>
</dbReference>
<gene>
    <name evidence="1" type="ordered locus">Bresu_0949</name>
</gene>
<dbReference type="REBASE" id="27415">
    <property type="entry name" value="BsuPORF949P"/>
</dbReference>
<dbReference type="AlphaFoldDB" id="D9QN61"/>
<dbReference type="InterPro" id="IPR010324">
    <property type="entry name" value="DRP"/>
</dbReference>
<evidence type="ECO:0000313" key="1">
    <source>
        <dbReference type="EMBL" id="ADL00262.1"/>
    </source>
</evidence>
<dbReference type="RefSeq" id="WP_013268365.1">
    <property type="nucleotide sequence ID" value="NC_014375.1"/>
</dbReference>
<dbReference type="InterPro" id="IPR043025">
    <property type="entry name" value="DRP_PD-(D/E)XK_dom"/>
</dbReference>
<dbReference type="HOGENOM" id="CLU_2582837_0_0_5"/>
<dbReference type="BioCyc" id="BSUB633149:G1GM8-949-MONOMER"/>
<name>D9QN61_BRESC</name>